<evidence type="ECO:0000259" key="3">
    <source>
        <dbReference type="PROSITE" id="PS51082"/>
    </source>
</evidence>
<feature type="compositionally biased region" description="Polar residues" evidence="2">
    <location>
        <begin position="487"/>
        <end position="496"/>
    </location>
</feature>
<feature type="compositionally biased region" description="Acidic residues" evidence="2">
    <location>
        <begin position="444"/>
        <end position="453"/>
    </location>
</feature>
<gene>
    <name evidence="4" type="ORF">PECAL_6P07670</name>
</gene>
<proteinExistence type="inferred from homology"/>
<dbReference type="PANTHER" id="PTHR13015">
    <property type="entry name" value="PROTEIN AD-016-RELATED"/>
    <property type="match status" value="1"/>
</dbReference>
<dbReference type="Proteomes" id="UP000789595">
    <property type="component" value="Unassembled WGS sequence"/>
</dbReference>
<comment type="similarity">
    <text evidence="1">Belongs to the CCDC53 family.</text>
</comment>
<feature type="region of interest" description="Disordered" evidence="2">
    <location>
        <begin position="279"/>
        <end position="496"/>
    </location>
</feature>
<dbReference type="OrthoDB" id="1060785at2759"/>
<dbReference type="Gene3D" id="6.10.280.150">
    <property type="match status" value="2"/>
</dbReference>
<feature type="compositionally biased region" description="Pro residues" evidence="2">
    <location>
        <begin position="243"/>
        <end position="253"/>
    </location>
</feature>
<feature type="compositionally biased region" description="Low complexity" evidence="2">
    <location>
        <begin position="454"/>
        <end position="464"/>
    </location>
</feature>
<feature type="compositionally biased region" description="Basic residues" evidence="2">
    <location>
        <begin position="313"/>
        <end position="327"/>
    </location>
</feature>
<sequence>MPLARRRIGSSFEYGHPDLYQNSQADTMLQDVTMASSTGTLAQIGLLSHYATELFSDLFTTAQGLQERLDSATSRVRTLNAQLPRVCDVVARCDGDSVHRSGTLPEREHPQRVQFTVETMPRGLRERYDALEPPPDFSRIDALLPPEVLEKEGPSSQKFSHPGLFLDQWAQEELRKMEELKKRRQEEREERRRRRKALPKRERKPVPKVEAPPLIAEDQAPPAESAPVTPATREERPTIEIPETPPPVVPPPTIDNSPSARESEDYARFARMLRMGVPKQAVAAKMQAEGLDPSVLDDSDDDSAASPVQPQIARKKPPPPPMPRKKPPPPPMPKTAAQPSPPKKKPPPPPMPKAKAPAMPSGLLGAIQRGAALKEVESAPRPERPESALLQAIKSGGTLRKRNGAACTHVGRCGSRPRLARARAGVPKPAVAQKMRTDGLDPSVLDDSDDDSSVDSSVTSKRSSAPPPPPLPRPAVVVEDEPVRAATPTQGLMSGNLLSAIQQGTTLKKAVVEEEEVREKPNDLLSAIKRGANLRKVSDAPPAEPPKTQGRGGLLGNEVDKILNLRAKIAAASESSSSDSGSDWD</sequence>
<evidence type="ECO:0000256" key="1">
    <source>
        <dbReference type="ARBA" id="ARBA00006290"/>
    </source>
</evidence>
<organism evidence="4 5">
    <name type="scientific">Pelagomonas calceolata</name>
    <dbReference type="NCBI Taxonomy" id="35677"/>
    <lineage>
        <taxon>Eukaryota</taxon>
        <taxon>Sar</taxon>
        <taxon>Stramenopiles</taxon>
        <taxon>Ochrophyta</taxon>
        <taxon>Pelagophyceae</taxon>
        <taxon>Pelagomonadales</taxon>
        <taxon>Pelagomonadaceae</taxon>
        <taxon>Pelagomonas</taxon>
    </lineage>
</organism>
<accession>A0A8J2X349</accession>
<evidence type="ECO:0000313" key="5">
    <source>
        <dbReference type="Proteomes" id="UP000789595"/>
    </source>
</evidence>
<protein>
    <recommendedName>
        <fullName evidence="3">WH2 domain-containing protein</fullName>
    </recommendedName>
</protein>
<comment type="caution">
    <text evidence="4">The sequence shown here is derived from an EMBL/GenBank/DDBJ whole genome shotgun (WGS) entry which is preliminary data.</text>
</comment>
<dbReference type="Gene3D" id="1.20.5.340">
    <property type="match status" value="1"/>
</dbReference>
<dbReference type="Pfam" id="PF10152">
    <property type="entry name" value="CCDC53"/>
    <property type="match status" value="1"/>
</dbReference>
<evidence type="ECO:0000313" key="4">
    <source>
        <dbReference type="EMBL" id="CAH0379165.1"/>
    </source>
</evidence>
<dbReference type="GO" id="GO:0030041">
    <property type="term" value="P:actin filament polymerization"/>
    <property type="evidence" value="ECO:0007669"/>
    <property type="project" value="TreeGrafter"/>
</dbReference>
<dbReference type="InterPro" id="IPR003124">
    <property type="entry name" value="WH2_dom"/>
</dbReference>
<evidence type="ECO:0000256" key="2">
    <source>
        <dbReference type="SAM" id="MobiDB-lite"/>
    </source>
</evidence>
<name>A0A8J2X349_9STRA</name>
<dbReference type="GO" id="GO:0071203">
    <property type="term" value="C:WASH complex"/>
    <property type="evidence" value="ECO:0007669"/>
    <property type="project" value="InterPro"/>
</dbReference>
<dbReference type="GO" id="GO:0006887">
    <property type="term" value="P:exocytosis"/>
    <property type="evidence" value="ECO:0007669"/>
    <property type="project" value="TreeGrafter"/>
</dbReference>
<dbReference type="AlphaFoldDB" id="A0A8J2X349"/>
<dbReference type="InterPro" id="IPR019309">
    <property type="entry name" value="WASHC3"/>
</dbReference>
<dbReference type="PANTHER" id="PTHR13015:SF0">
    <property type="entry name" value="WASH COMPLEX SUBUNIT 3"/>
    <property type="match status" value="1"/>
</dbReference>
<feature type="domain" description="WH2" evidence="3">
    <location>
        <begin position="520"/>
        <end position="537"/>
    </location>
</feature>
<dbReference type="SMART" id="SM00246">
    <property type="entry name" value="WH2"/>
    <property type="match status" value="4"/>
</dbReference>
<feature type="region of interest" description="Disordered" evidence="2">
    <location>
        <begin position="181"/>
        <end position="267"/>
    </location>
</feature>
<feature type="domain" description="WH2" evidence="3">
    <location>
        <begin position="493"/>
        <end position="510"/>
    </location>
</feature>
<feature type="compositionally biased region" description="Basic and acidic residues" evidence="2">
    <location>
        <begin position="181"/>
        <end position="190"/>
    </location>
</feature>
<dbReference type="PROSITE" id="PS51082">
    <property type="entry name" value="WH2"/>
    <property type="match status" value="3"/>
</dbReference>
<feature type="region of interest" description="Disordered" evidence="2">
    <location>
        <begin position="529"/>
        <end position="556"/>
    </location>
</feature>
<feature type="compositionally biased region" description="Basic residues" evidence="2">
    <location>
        <begin position="191"/>
        <end position="203"/>
    </location>
</feature>
<feature type="domain" description="WH2" evidence="3">
    <location>
        <begin position="385"/>
        <end position="402"/>
    </location>
</feature>
<dbReference type="Pfam" id="PF02205">
    <property type="entry name" value="WH2"/>
    <property type="match status" value="1"/>
</dbReference>
<dbReference type="GO" id="GO:0003779">
    <property type="term" value="F:actin binding"/>
    <property type="evidence" value="ECO:0007669"/>
    <property type="project" value="InterPro"/>
</dbReference>
<keyword evidence="5" id="KW-1185">Reference proteome</keyword>
<feature type="compositionally biased region" description="Basic and acidic residues" evidence="2">
    <location>
        <begin position="372"/>
        <end position="386"/>
    </location>
</feature>
<reference evidence="4" key="1">
    <citation type="submission" date="2021-11" db="EMBL/GenBank/DDBJ databases">
        <authorList>
            <consortium name="Genoscope - CEA"/>
            <person name="William W."/>
        </authorList>
    </citation>
    <scope>NUCLEOTIDE SEQUENCE</scope>
</reference>
<dbReference type="EMBL" id="CAKKNE010000006">
    <property type="protein sequence ID" value="CAH0379165.1"/>
    <property type="molecule type" value="Genomic_DNA"/>
</dbReference>